<name>A0A5B7HLA6_PORTR</name>
<dbReference type="EMBL" id="VSRR010029283">
    <property type="protein sequence ID" value="MPC69364.1"/>
    <property type="molecule type" value="Genomic_DNA"/>
</dbReference>
<sequence>MMRVRMQVRADKRLAVSHHVGMVSRWPRVGSVGTHVCVMITDMAVPVKVMWDILALAEVSEAE</sequence>
<gene>
    <name evidence="1" type="ORF">E2C01_063588</name>
</gene>
<protein>
    <submittedName>
        <fullName evidence="1">Uncharacterized protein</fullName>
    </submittedName>
</protein>
<evidence type="ECO:0000313" key="1">
    <source>
        <dbReference type="EMBL" id="MPC69364.1"/>
    </source>
</evidence>
<dbReference type="Proteomes" id="UP000324222">
    <property type="component" value="Unassembled WGS sequence"/>
</dbReference>
<comment type="caution">
    <text evidence="1">The sequence shown here is derived from an EMBL/GenBank/DDBJ whole genome shotgun (WGS) entry which is preliminary data.</text>
</comment>
<organism evidence="1 2">
    <name type="scientific">Portunus trituberculatus</name>
    <name type="common">Swimming crab</name>
    <name type="synonym">Neptunus trituberculatus</name>
    <dbReference type="NCBI Taxonomy" id="210409"/>
    <lineage>
        <taxon>Eukaryota</taxon>
        <taxon>Metazoa</taxon>
        <taxon>Ecdysozoa</taxon>
        <taxon>Arthropoda</taxon>
        <taxon>Crustacea</taxon>
        <taxon>Multicrustacea</taxon>
        <taxon>Malacostraca</taxon>
        <taxon>Eumalacostraca</taxon>
        <taxon>Eucarida</taxon>
        <taxon>Decapoda</taxon>
        <taxon>Pleocyemata</taxon>
        <taxon>Brachyura</taxon>
        <taxon>Eubrachyura</taxon>
        <taxon>Portunoidea</taxon>
        <taxon>Portunidae</taxon>
        <taxon>Portuninae</taxon>
        <taxon>Portunus</taxon>
    </lineage>
</organism>
<reference evidence="1 2" key="1">
    <citation type="submission" date="2019-05" db="EMBL/GenBank/DDBJ databases">
        <title>Another draft genome of Portunus trituberculatus and its Hox gene families provides insights of decapod evolution.</title>
        <authorList>
            <person name="Jeong J.-H."/>
            <person name="Song I."/>
            <person name="Kim S."/>
            <person name="Choi T."/>
            <person name="Kim D."/>
            <person name="Ryu S."/>
            <person name="Kim W."/>
        </authorList>
    </citation>
    <scope>NUCLEOTIDE SEQUENCE [LARGE SCALE GENOMIC DNA]</scope>
    <source>
        <tissue evidence="1">Muscle</tissue>
    </source>
</reference>
<dbReference type="AlphaFoldDB" id="A0A5B7HLA6"/>
<proteinExistence type="predicted"/>
<keyword evidence="2" id="KW-1185">Reference proteome</keyword>
<evidence type="ECO:0000313" key="2">
    <source>
        <dbReference type="Proteomes" id="UP000324222"/>
    </source>
</evidence>
<accession>A0A5B7HLA6</accession>